<protein>
    <submittedName>
        <fullName evidence="1">Alkaline phosphatase family protein</fullName>
    </submittedName>
</protein>
<dbReference type="RefSeq" id="WP_154425345.1">
    <property type="nucleotide sequence ID" value="NZ_VUNN01000010.1"/>
</dbReference>
<dbReference type="Proteomes" id="UP000460549">
    <property type="component" value="Unassembled WGS sequence"/>
</dbReference>
<dbReference type="SUPFAM" id="SSF53649">
    <property type="entry name" value="Alkaline phosphatase-like"/>
    <property type="match status" value="1"/>
</dbReference>
<name>A0A7X2PCJ5_9SPIO</name>
<dbReference type="EMBL" id="VUNN01000010">
    <property type="protein sequence ID" value="MSU06372.1"/>
    <property type="molecule type" value="Genomic_DNA"/>
</dbReference>
<dbReference type="PANTHER" id="PTHR10151">
    <property type="entry name" value="ECTONUCLEOTIDE PYROPHOSPHATASE/PHOSPHODIESTERASE"/>
    <property type="match status" value="1"/>
</dbReference>
<dbReference type="GO" id="GO:0016787">
    <property type="term" value="F:hydrolase activity"/>
    <property type="evidence" value="ECO:0007669"/>
    <property type="project" value="UniProtKB-ARBA"/>
</dbReference>
<gene>
    <name evidence="1" type="ORF">FYJ80_06205</name>
</gene>
<proteinExistence type="predicted"/>
<comment type="caution">
    <text evidence="1">The sequence shown here is derived from an EMBL/GenBank/DDBJ whole genome shotgun (WGS) entry which is preliminary data.</text>
</comment>
<sequence>MKVVLISIDALIYEDLKYFSSLKSFGSLLSHSLVIPKIKPVFPTHTYVCHTSIMTGCYPDKTGIISNTKANGDWNWYRRDIKTLTLTDILKQHGYKTASVCFPVTASADIDYLVPEIWGPTPDYDATTLFKETSSIEGFKYYQRYKSLLDWMRTPGMDNFAASCFKAILYENDVDFGAVHLSYLDHQRHKNGAESEKNLKAMEFIDQKLEEIFSVISSDTTVIILGDHGHRSFEKYFSLKECLLAENIDKYFTIYDASYMAYLKSSLDEKKAKELILQLTDKYPIECVMTREEAKENYHLDGDFTLALTTKDNYTFSHSDELYSVASDNHSSHGFLSEKSPFSPLIISNYSTNIKQCDSVDIAPTILSLFNINDVNMDGKVLPITPTHIH</sequence>
<dbReference type="AlphaFoldDB" id="A0A7X2PCJ5"/>
<dbReference type="PANTHER" id="PTHR10151:SF120">
    <property type="entry name" value="BIS(5'-ADENOSYL)-TRIPHOSPHATASE"/>
    <property type="match status" value="1"/>
</dbReference>
<dbReference type="InterPro" id="IPR002591">
    <property type="entry name" value="Phosphodiest/P_Trfase"/>
</dbReference>
<keyword evidence="2" id="KW-1185">Reference proteome</keyword>
<dbReference type="Gene3D" id="3.40.720.10">
    <property type="entry name" value="Alkaline Phosphatase, subunit A"/>
    <property type="match status" value="1"/>
</dbReference>
<dbReference type="CDD" id="cd16018">
    <property type="entry name" value="Enpp"/>
    <property type="match status" value="1"/>
</dbReference>
<dbReference type="Pfam" id="PF01663">
    <property type="entry name" value="Phosphodiest"/>
    <property type="match status" value="1"/>
</dbReference>
<evidence type="ECO:0000313" key="2">
    <source>
        <dbReference type="Proteomes" id="UP000460549"/>
    </source>
</evidence>
<accession>A0A7X2PCJ5</accession>
<evidence type="ECO:0000313" key="1">
    <source>
        <dbReference type="EMBL" id="MSU06372.1"/>
    </source>
</evidence>
<organism evidence="1 2">
    <name type="scientific">Bullifex porci</name>
    <dbReference type="NCBI Taxonomy" id="2606638"/>
    <lineage>
        <taxon>Bacteria</taxon>
        <taxon>Pseudomonadati</taxon>
        <taxon>Spirochaetota</taxon>
        <taxon>Spirochaetia</taxon>
        <taxon>Spirochaetales</taxon>
        <taxon>Spirochaetaceae</taxon>
        <taxon>Bullifex</taxon>
    </lineage>
</organism>
<reference evidence="1 2" key="1">
    <citation type="submission" date="2019-08" db="EMBL/GenBank/DDBJ databases">
        <title>In-depth cultivation of the pig gut microbiome towards novel bacterial diversity and tailored functional studies.</title>
        <authorList>
            <person name="Wylensek D."/>
            <person name="Hitch T.C.A."/>
            <person name="Clavel T."/>
        </authorList>
    </citation>
    <scope>NUCLEOTIDE SEQUENCE [LARGE SCALE GENOMIC DNA]</scope>
    <source>
        <strain evidence="1 2">NM-380-WT-3C1</strain>
    </source>
</reference>
<dbReference type="InterPro" id="IPR017850">
    <property type="entry name" value="Alkaline_phosphatase_core_sf"/>
</dbReference>